<dbReference type="EMBL" id="JBFOLJ010000014">
    <property type="protein sequence ID" value="KAL2477444.1"/>
    <property type="molecule type" value="Genomic_DNA"/>
</dbReference>
<reference evidence="3" key="1">
    <citation type="submission" date="2024-07" db="EMBL/GenBank/DDBJ databases">
        <title>Two chromosome-level genome assemblies of Korean endemic species Abeliophyllum distichum and Forsythia ovata (Oleaceae).</title>
        <authorList>
            <person name="Jang H."/>
        </authorList>
    </citation>
    <scope>NUCLEOTIDE SEQUENCE [LARGE SCALE GENOMIC DNA]</scope>
</reference>
<feature type="compositionally biased region" description="Basic and acidic residues" evidence="1">
    <location>
        <begin position="8"/>
        <end position="27"/>
    </location>
</feature>
<organism evidence="2 3">
    <name type="scientific">Forsythia ovata</name>
    <dbReference type="NCBI Taxonomy" id="205694"/>
    <lineage>
        <taxon>Eukaryota</taxon>
        <taxon>Viridiplantae</taxon>
        <taxon>Streptophyta</taxon>
        <taxon>Embryophyta</taxon>
        <taxon>Tracheophyta</taxon>
        <taxon>Spermatophyta</taxon>
        <taxon>Magnoliopsida</taxon>
        <taxon>eudicotyledons</taxon>
        <taxon>Gunneridae</taxon>
        <taxon>Pentapetalae</taxon>
        <taxon>asterids</taxon>
        <taxon>lamiids</taxon>
        <taxon>Lamiales</taxon>
        <taxon>Oleaceae</taxon>
        <taxon>Forsythieae</taxon>
        <taxon>Forsythia</taxon>
    </lineage>
</organism>
<keyword evidence="3" id="KW-1185">Reference proteome</keyword>
<sequence length="182" mass="20130">MVVSVRADLQRERAAHSEEPAPQREHSASAIHWRRLRANGGILCARKAHREKIYSARGLPTARNQPHSASASHRRRRLGANGGNFSARKGHREETHSSIGEFTARKQPHSASAFSGGGYGVQRRWVWGSPEVAVGWGISRARNWGKTEGERRETEMGRGWGGCSLFWTICPSGILITVSKAK</sequence>
<evidence type="ECO:0000256" key="1">
    <source>
        <dbReference type="SAM" id="MobiDB-lite"/>
    </source>
</evidence>
<protein>
    <submittedName>
        <fullName evidence="2">Uncharacterized protein</fullName>
    </submittedName>
</protein>
<gene>
    <name evidence="2" type="ORF">Fot_46458</name>
</gene>
<accession>A0ABD1QR63</accession>
<feature type="region of interest" description="Disordered" evidence="1">
    <location>
        <begin position="1"/>
        <end position="30"/>
    </location>
</feature>
<dbReference type="Proteomes" id="UP001604277">
    <property type="component" value="Unassembled WGS sequence"/>
</dbReference>
<name>A0ABD1QR63_9LAMI</name>
<dbReference type="AlphaFoldDB" id="A0ABD1QR63"/>
<proteinExistence type="predicted"/>
<comment type="caution">
    <text evidence="2">The sequence shown here is derived from an EMBL/GenBank/DDBJ whole genome shotgun (WGS) entry which is preliminary data.</text>
</comment>
<evidence type="ECO:0000313" key="2">
    <source>
        <dbReference type="EMBL" id="KAL2477444.1"/>
    </source>
</evidence>
<evidence type="ECO:0000313" key="3">
    <source>
        <dbReference type="Proteomes" id="UP001604277"/>
    </source>
</evidence>
<feature type="region of interest" description="Disordered" evidence="1">
    <location>
        <begin position="60"/>
        <end position="113"/>
    </location>
</feature>